<comment type="catalytic activity">
    <reaction evidence="8">
        <text>a 2'-deoxycytidine in DNA + S-adenosyl-L-methionine = an N(4)-methyl-2'-deoxycytidine in DNA + S-adenosyl-L-homocysteine + H(+)</text>
        <dbReference type="Rhea" id="RHEA:16857"/>
        <dbReference type="Rhea" id="RHEA-COMP:11369"/>
        <dbReference type="Rhea" id="RHEA-COMP:13674"/>
        <dbReference type="ChEBI" id="CHEBI:15378"/>
        <dbReference type="ChEBI" id="CHEBI:57856"/>
        <dbReference type="ChEBI" id="CHEBI:59789"/>
        <dbReference type="ChEBI" id="CHEBI:85452"/>
        <dbReference type="ChEBI" id="CHEBI:137933"/>
        <dbReference type="EC" id="2.1.1.113"/>
    </reaction>
</comment>
<evidence type="ECO:0000313" key="10">
    <source>
        <dbReference type="EMBL" id="KXT62055.1"/>
    </source>
</evidence>
<dbReference type="Proteomes" id="UP000070541">
    <property type="component" value="Unassembled WGS sequence"/>
</dbReference>
<dbReference type="GO" id="GO:0009307">
    <property type="term" value="P:DNA restriction-modification system"/>
    <property type="evidence" value="ECO:0007669"/>
    <property type="project" value="UniProtKB-KW"/>
</dbReference>
<evidence type="ECO:0000256" key="7">
    <source>
        <dbReference type="ARBA" id="ARBA00023125"/>
    </source>
</evidence>
<dbReference type="GO" id="GO:0008170">
    <property type="term" value="F:N-methyltransferase activity"/>
    <property type="evidence" value="ECO:0007669"/>
    <property type="project" value="InterPro"/>
</dbReference>
<dbReference type="InterPro" id="IPR002941">
    <property type="entry name" value="DNA_methylase_N4/N6"/>
</dbReference>
<dbReference type="InterPro" id="IPR029063">
    <property type="entry name" value="SAM-dependent_MTases_sf"/>
</dbReference>
<evidence type="ECO:0000256" key="8">
    <source>
        <dbReference type="ARBA" id="ARBA00049120"/>
    </source>
</evidence>
<protein>
    <recommendedName>
        <fullName evidence="2">site-specific DNA-methyltransferase (cytosine-N(4)-specific)</fullName>
        <ecNumber evidence="2">2.1.1.113</ecNumber>
    </recommendedName>
</protein>
<keyword evidence="6" id="KW-0680">Restriction system</keyword>
<name>A0A139ME46_STROR</name>
<evidence type="ECO:0000256" key="2">
    <source>
        <dbReference type="ARBA" id="ARBA00012185"/>
    </source>
</evidence>
<evidence type="ECO:0000256" key="3">
    <source>
        <dbReference type="ARBA" id="ARBA00022603"/>
    </source>
</evidence>
<reference evidence="10 11" key="1">
    <citation type="submission" date="2016-01" db="EMBL/GenBank/DDBJ databases">
        <title>Highly variable Streptococcus oralis are common among viridans streptococci isolated from primates.</title>
        <authorList>
            <person name="Denapaite D."/>
            <person name="Rieger M."/>
            <person name="Koendgen S."/>
            <person name="Brueckner R."/>
            <person name="Ochigava I."/>
            <person name="Kappeler P."/>
            <person name="Maetz-Rensing K."/>
            <person name="Leendertz F."/>
            <person name="Hakenbeck R."/>
        </authorList>
    </citation>
    <scope>NUCLEOTIDE SEQUENCE [LARGE SCALE GENOMIC DNA]</scope>
    <source>
        <strain evidence="10 11">DD05</strain>
    </source>
</reference>
<keyword evidence="5" id="KW-0949">S-adenosyl-L-methionine</keyword>
<dbReference type="OMA" id="PYGDSHT"/>
<dbReference type="PATRIC" id="fig|1303.76.peg.18"/>
<dbReference type="Gene3D" id="3.40.50.150">
    <property type="entry name" value="Vaccinia Virus protein VP39"/>
    <property type="match status" value="2"/>
</dbReference>
<evidence type="ECO:0000256" key="1">
    <source>
        <dbReference type="ARBA" id="ARBA00010203"/>
    </source>
</evidence>
<evidence type="ECO:0000256" key="6">
    <source>
        <dbReference type="ARBA" id="ARBA00022747"/>
    </source>
</evidence>
<dbReference type="GO" id="GO:0032259">
    <property type="term" value="P:methylation"/>
    <property type="evidence" value="ECO:0007669"/>
    <property type="project" value="UniProtKB-KW"/>
</dbReference>
<evidence type="ECO:0000256" key="4">
    <source>
        <dbReference type="ARBA" id="ARBA00022679"/>
    </source>
</evidence>
<dbReference type="EMBL" id="LQOG01000003">
    <property type="protein sequence ID" value="KXT62055.1"/>
    <property type="molecule type" value="Genomic_DNA"/>
</dbReference>
<evidence type="ECO:0000259" key="9">
    <source>
        <dbReference type="Pfam" id="PF01555"/>
    </source>
</evidence>
<keyword evidence="3 10" id="KW-0489">Methyltransferase</keyword>
<dbReference type="Pfam" id="PF01555">
    <property type="entry name" value="N6_N4_Mtase"/>
    <property type="match status" value="1"/>
</dbReference>
<dbReference type="PROSITE" id="PS00093">
    <property type="entry name" value="N4_MTASE"/>
    <property type="match status" value="1"/>
</dbReference>
<sequence>MLKSNLVDKIKEKEIDYWDFKNVTASGIHKISAYPATMVPDMQYELIKLIKSEDLSITNILDPFHGSGTTLVEGEKNNLSPIGIDINPLANLITKVKLQGVNKKYIDIANNRIEKFLKSDSFEFDKHYFYNIEKWYRKDFIITFSKIRSAIQREKYRYVRQYYWVCLINILKKYSNTRSSTFKLHIKEQSAIEKMENHIVEDFIKSINEYCQFLPDYNRSKKIDLKIGKSEDILFGMKSDSVDLIVTSPPYGDNSTTVTYGQYSMLPIYWIDRKDMESFDEKLIDNYSSIDSNSLGGRIRRIKQNYQSDCLNKYVESIATDKRKKVMNFITDYLDVMGQMGRIIKKNKRIVLTLGNRRVDNKMVPLSKVTQEYFESIGFELEASITRNIPIKRMPRRLSNVKDKSVESMSQEYVLILRKIKEI</sequence>
<gene>
    <name evidence="10" type="ORF">SORDD05_00015</name>
</gene>
<comment type="caution">
    <text evidence="10">The sequence shown here is derived from an EMBL/GenBank/DDBJ whole genome shotgun (WGS) entry which is preliminary data.</text>
</comment>
<dbReference type="InterPro" id="IPR017985">
    <property type="entry name" value="MeTrfase_CN4_CS"/>
</dbReference>
<comment type="similarity">
    <text evidence="1">Belongs to the N(4)/N(6)-methyltransferase family. N(4) subfamily.</text>
</comment>
<evidence type="ECO:0000313" key="11">
    <source>
        <dbReference type="Proteomes" id="UP000070541"/>
    </source>
</evidence>
<dbReference type="GO" id="GO:0003677">
    <property type="term" value="F:DNA binding"/>
    <property type="evidence" value="ECO:0007669"/>
    <property type="project" value="UniProtKB-KW"/>
</dbReference>
<dbReference type="AlphaFoldDB" id="A0A139ME46"/>
<accession>A0A139ME46</accession>
<dbReference type="GO" id="GO:0015667">
    <property type="term" value="F:site-specific DNA-methyltransferase (cytosine-N4-specific) activity"/>
    <property type="evidence" value="ECO:0007669"/>
    <property type="project" value="UniProtKB-EC"/>
</dbReference>
<dbReference type="SUPFAM" id="SSF53335">
    <property type="entry name" value="S-adenosyl-L-methionine-dependent methyltransferases"/>
    <property type="match status" value="2"/>
</dbReference>
<organism evidence="10 11">
    <name type="scientific">Streptococcus oralis</name>
    <dbReference type="NCBI Taxonomy" id="1303"/>
    <lineage>
        <taxon>Bacteria</taxon>
        <taxon>Bacillati</taxon>
        <taxon>Bacillota</taxon>
        <taxon>Bacilli</taxon>
        <taxon>Lactobacillales</taxon>
        <taxon>Streptococcaceae</taxon>
        <taxon>Streptococcus</taxon>
    </lineage>
</organism>
<dbReference type="EC" id="2.1.1.113" evidence="2"/>
<evidence type="ECO:0000256" key="5">
    <source>
        <dbReference type="ARBA" id="ARBA00022691"/>
    </source>
</evidence>
<proteinExistence type="inferred from homology"/>
<keyword evidence="4" id="KW-0808">Transferase</keyword>
<keyword evidence="7" id="KW-0238">DNA-binding</keyword>
<feature type="domain" description="DNA methylase N-4/N-6" evidence="9">
    <location>
        <begin position="13"/>
        <end position="88"/>
    </location>
</feature>